<dbReference type="EMBL" id="JANBUJ010000053">
    <property type="protein sequence ID" value="KAJ2774912.1"/>
    <property type="molecule type" value="Genomic_DNA"/>
</dbReference>
<proteinExistence type="predicted"/>
<keyword evidence="2" id="KW-1185">Reference proteome</keyword>
<name>A0ACC1K6Y1_9FUNG</name>
<gene>
    <name evidence="1" type="ORF">IWQ57_000612</name>
</gene>
<protein>
    <submittedName>
        <fullName evidence="1">Uncharacterized protein</fullName>
    </submittedName>
</protein>
<sequence>MVRFGTNTQRLSEPAWQDVGANVLRMDSLYDASFHDWLKSEENVSIIATYLQRIANEYPMDRIVNALRWLVSSWRVESTAVIVRHITADWAVSPNSSKAPPHGQFRLEPPPPPTLPPDPAMLAGEARRGLLVRELTKDWSCQQIAQLVGMLSLTFWSERTYLEAFLRTLVSDWDFCRLSSFFSYISSQLGLDYRVK</sequence>
<evidence type="ECO:0000313" key="2">
    <source>
        <dbReference type="Proteomes" id="UP001140234"/>
    </source>
</evidence>
<organism evidence="1 2">
    <name type="scientific">Coemansia nantahalensis</name>
    <dbReference type="NCBI Taxonomy" id="2789366"/>
    <lineage>
        <taxon>Eukaryota</taxon>
        <taxon>Fungi</taxon>
        <taxon>Fungi incertae sedis</taxon>
        <taxon>Zoopagomycota</taxon>
        <taxon>Kickxellomycotina</taxon>
        <taxon>Kickxellomycetes</taxon>
        <taxon>Kickxellales</taxon>
        <taxon>Kickxellaceae</taxon>
        <taxon>Coemansia</taxon>
    </lineage>
</organism>
<reference evidence="1" key="1">
    <citation type="submission" date="2022-07" db="EMBL/GenBank/DDBJ databases">
        <title>Phylogenomic reconstructions and comparative analyses of Kickxellomycotina fungi.</title>
        <authorList>
            <person name="Reynolds N.K."/>
            <person name="Stajich J.E."/>
            <person name="Barry K."/>
            <person name="Grigoriev I.V."/>
            <person name="Crous P."/>
            <person name="Smith M.E."/>
        </authorList>
    </citation>
    <scope>NUCLEOTIDE SEQUENCE</scope>
    <source>
        <strain evidence="1">CBS 109366</strain>
    </source>
</reference>
<dbReference type="Proteomes" id="UP001140234">
    <property type="component" value="Unassembled WGS sequence"/>
</dbReference>
<accession>A0ACC1K6Y1</accession>
<feature type="non-terminal residue" evidence="1">
    <location>
        <position position="196"/>
    </location>
</feature>
<comment type="caution">
    <text evidence="1">The sequence shown here is derived from an EMBL/GenBank/DDBJ whole genome shotgun (WGS) entry which is preliminary data.</text>
</comment>
<evidence type="ECO:0000313" key="1">
    <source>
        <dbReference type="EMBL" id="KAJ2774912.1"/>
    </source>
</evidence>